<accession>A0AAN9W5H3</accession>
<keyword evidence="2" id="KW-1185">Reference proteome</keyword>
<name>A0AAN9W5H3_9ORTH</name>
<organism evidence="1 2">
    <name type="scientific">Gryllus longicercus</name>
    <dbReference type="NCBI Taxonomy" id="2509291"/>
    <lineage>
        <taxon>Eukaryota</taxon>
        <taxon>Metazoa</taxon>
        <taxon>Ecdysozoa</taxon>
        <taxon>Arthropoda</taxon>
        <taxon>Hexapoda</taxon>
        <taxon>Insecta</taxon>
        <taxon>Pterygota</taxon>
        <taxon>Neoptera</taxon>
        <taxon>Polyneoptera</taxon>
        <taxon>Orthoptera</taxon>
        <taxon>Ensifera</taxon>
        <taxon>Gryllidea</taxon>
        <taxon>Grylloidea</taxon>
        <taxon>Gryllidae</taxon>
        <taxon>Gryllinae</taxon>
        <taxon>Gryllus</taxon>
    </lineage>
</organism>
<sequence length="137" mass="15712">MARQLRMMAFEDDSSDNEYYPPVGRPRWVKERMDLFSNYDDRDFVTRFCLSKALALFLLKRIEADLEYTSDRNACVSPMGQLLTTLRFYATGCSQPTMGNYMGASKSTIHSIIQRVSVSIASLREEFIAFPQGGRNK</sequence>
<evidence type="ECO:0000313" key="1">
    <source>
        <dbReference type="EMBL" id="KAK7873710.1"/>
    </source>
</evidence>
<proteinExistence type="predicted"/>
<evidence type="ECO:0000313" key="2">
    <source>
        <dbReference type="Proteomes" id="UP001378592"/>
    </source>
</evidence>
<dbReference type="AlphaFoldDB" id="A0AAN9W5H3"/>
<dbReference type="EMBL" id="JAZDUA010000010">
    <property type="protein sequence ID" value="KAK7873710.1"/>
    <property type="molecule type" value="Genomic_DNA"/>
</dbReference>
<dbReference type="Proteomes" id="UP001378592">
    <property type="component" value="Unassembled WGS sequence"/>
</dbReference>
<reference evidence="1 2" key="1">
    <citation type="submission" date="2024-03" db="EMBL/GenBank/DDBJ databases">
        <title>The genome assembly and annotation of the cricket Gryllus longicercus Weissman &amp; Gray.</title>
        <authorList>
            <person name="Szrajer S."/>
            <person name="Gray D."/>
            <person name="Ylla G."/>
        </authorList>
    </citation>
    <scope>NUCLEOTIDE SEQUENCE [LARGE SCALE GENOMIC DNA]</scope>
    <source>
        <strain evidence="1">DAG 2021-001</strain>
        <tissue evidence="1">Whole body minus gut</tissue>
    </source>
</reference>
<comment type="caution">
    <text evidence="1">The sequence shown here is derived from an EMBL/GenBank/DDBJ whole genome shotgun (WGS) entry which is preliminary data.</text>
</comment>
<evidence type="ECO:0008006" key="3">
    <source>
        <dbReference type="Google" id="ProtNLM"/>
    </source>
</evidence>
<protein>
    <recommendedName>
        <fullName evidence="3">Nuclease HARBI1</fullName>
    </recommendedName>
</protein>
<gene>
    <name evidence="1" type="ORF">R5R35_013242</name>
</gene>